<name>A0ABM8MCF7_9GAMM</name>
<proteinExistence type="predicted"/>
<gene>
    <name evidence="2" type="ORF">AZO1586I_2746</name>
</gene>
<keyword evidence="3" id="KW-1185">Reference proteome</keyword>
<evidence type="ECO:0000256" key="1">
    <source>
        <dbReference type="SAM" id="MobiDB-lite"/>
    </source>
</evidence>
<dbReference type="RefSeq" id="WP_202784791.1">
    <property type="nucleotide sequence ID" value="NZ_CAHJWF010000621.1"/>
</dbReference>
<comment type="caution">
    <text evidence="2">The sequence shown here is derived from an EMBL/GenBank/DDBJ whole genome shotgun (WGS) entry which is preliminary data.</text>
</comment>
<reference evidence="2 3" key="1">
    <citation type="submission" date="2020-05" db="EMBL/GenBank/DDBJ databases">
        <authorList>
            <person name="Petersen J."/>
            <person name="Sayavedra L."/>
        </authorList>
    </citation>
    <scope>NUCLEOTIDE SEQUENCE [LARGE SCALE GENOMIC DNA]</scope>
    <source>
        <strain evidence="2">B azoricus SOX ET2 1586I</strain>
    </source>
</reference>
<evidence type="ECO:0000313" key="2">
    <source>
        <dbReference type="EMBL" id="CAB5508471.1"/>
    </source>
</evidence>
<protein>
    <submittedName>
        <fullName evidence="2">Uncharacterized protein</fullName>
    </submittedName>
</protein>
<sequence>MNSIKTVEGLLSQYFTIKVFDGKESKESLDSQKGSNYKRKQTKAFDEKESEEFLDSFSLVHRKDNGYSVTEGSKL</sequence>
<dbReference type="EMBL" id="CAHJWF010000621">
    <property type="protein sequence ID" value="CAB5508471.1"/>
    <property type="molecule type" value="Genomic_DNA"/>
</dbReference>
<accession>A0ABM8MCF7</accession>
<dbReference type="Proteomes" id="UP000626656">
    <property type="component" value="Unassembled WGS sequence"/>
</dbReference>
<feature type="region of interest" description="Disordered" evidence="1">
    <location>
        <begin position="24"/>
        <end position="43"/>
    </location>
</feature>
<evidence type="ECO:0000313" key="3">
    <source>
        <dbReference type="Proteomes" id="UP000626656"/>
    </source>
</evidence>
<organism evidence="2 3">
    <name type="scientific">Bathymodiolus thermophilus thioautotrophic gill symbiont</name>
    <dbReference type="NCBI Taxonomy" id="2360"/>
    <lineage>
        <taxon>Bacteria</taxon>
        <taxon>Pseudomonadati</taxon>
        <taxon>Pseudomonadota</taxon>
        <taxon>Gammaproteobacteria</taxon>
        <taxon>sulfur-oxidizing symbionts</taxon>
    </lineage>
</organism>